<dbReference type="Proteomes" id="UP000233551">
    <property type="component" value="Unassembled WGS sequence"/>
</dbReference>
<dbReference type="AlphaFoldDB" id="A0A2I0KFT8"/>
<dbReference type="EMBL" id="PGOL01000615">
    <property type="protein sequence ID" value="PKI67374.1"/>
    <property type="molecule type" value="Genomic_DNA"/>
</dbReference>
<name>A0A2I0KFT8_PUNGR</name>
<proteinExistence type="predicted"/>
<organism evidence="1 2">
    <name type="scientific">Punica granatum</name>
    <name type="common">Pomegranate</name>
    <dbReference type="NCBI Taxonomy" id="22663"/>
    <lineage>
        <taxon>Eukaryota</taxon>
        <taxon>Viridiplantae</taxon>
        <taxon>Streptophyta</taxon>
        <taxon>Embryophyta</taxon>
        <taxon>Tracheophyta</taxon>
        <taxon>Spermatophyta</taxon>
        <taxon>Magnoliopsida</taxon>
        <taxon>eudicotyledons</taxon>
        <taxon>Gunneridae</taxon>
        <taxon>Pentapetalae</taxon>
        <taxon>rosids</taxon>
        <taxon>malvids</taxon>
        <taxon>Myrtales</taxon>
        <taxon>Lythraceae</taxon>
        <taxon>Punica</taxon>
    </lineage>
</organism>
<accession>A0A2I0KFT8</accession>
<reference evidence="1 2" key="1">
    <citation type="submission" date="2017-11" db="EMBL/GenBank/DDBJ databases">
        <title>De-novo sequencing of pomegranate (Punica granatum L.) genome.</title>
        <authorList>
            <person name="Akparov Z."/>
            <person name="Amiraslanov A."/>
            <person name="Hajiyeva S."/>
            <person name="Abbasov M."/>
            <person name="Kaur K."/>
            <person name="Hamwieh A."/>
            <person name="Solovyev V."/>
            <person name="Salamov A."/>
            <person name="Braich B."/>
            <person name="Kosarev P."/>
            <person name="Mahmoud A."/>
            <person name="Hajiyev E."/>
            <person name="Babayeva S."/>
            <person name="Izzatullayeva V."/>
            <person name="Mammadov A."/>
            <person name="Mammadov A."/>
            <person name="Sharifova S."/>
            <person name="Ojaghi J."/>
            <person name="Eynullazada K."/>
            <person name="Bayramov B."/>
            <person name="Abdulazimova A."/>
            <person name="Shahmuradov I."/>
        </authorList>
    </citation>
    <scope>NUCLEOTIDE SEQUENCE [LARGE SCALE GENOMIC DNA]</scope>
    <source>
        <strain evidence="2">cv. AG2017</strain>
        <tissue evidence="1">Leaf</tissue>
    </source>
</reference>
<keyword evidence="2" id="KW-1185">Reference proteome</keyword>
<gene>
    <name evidence="1" type="ORF">CRG98_012244</name>
</gene>
<protein>
    <submittedName>
        <fullName evidence="1">Uncharacterized protein</fullName>
    </submittedName>
</protein>
<evidence type="ECO:0000313" key="1">
    <source>
        <dbReference type="EMBL" id="PKI67374.1"/>
    </source>
</evidence>
<comment type="caution">
    <text evidence="1">The sequence shown here is derived from an EMBL/GenBank/DDBJ whole genome shotgun (WGS) entry which is preliminary data.</text>
</comment>
<evidence type="ECO:0000313" key="2">
    <source>
        <dbReference type="Proteomes" id="UP000233551"/>
    </source>
</evidence>
<sequence length="223" mass="24537">MLYGRTSITLKDVNASLNLKELQKNVIGYQGNDGEGLIPTGKSTKEWSHCGCKSRHQKRTCWICDKECHLKRDRQRRKVKALTNIEVTERSSEGGDILSVAADRGTRSLTTSGRPRSLDILGYKYMGGPSGVLKVSKGALLCRSGSRGRVEKPVKKVEFVVKDPETLKTQPIKIKWKVLLVQHGLNGALSGEALTVVIQATTNEMEPLSAVAKQEAHGCVHIF</sequence>